<dbReference type="InterPro" id="IPR016032">
    <property type="entry name" value="Sig_transdc_resp-reg_C-effctor"/>
</dbReference>
<dbReference type="Gene3D" id="1.10.10.10">
    <property type="entry name" value="Winged helix-like DNA-binding domain superfamily/Winged helix DNA-binding domain"/>
    <property type="match status" value="1"/>
</dbReference>
<dbReference type="Proteomes" id="UP000244911">
    <property type="component" value="Unassembled WGS sequence"/>
</dbReference>
<name>A0A2R8AG22_9RHOB</name>
<keyword evidence="6" id="KW-1185">Reference proteome</keyword>
<gene>
    <name evidence="5" type="primary">anoR</name>
    <name evidence="5" type="ORF">ALP8811_00003</name>
</gene>
<evidence type="ECO:0000313" key="6">
    <source>
        <dbReference type="Proteomes" id="UP000244911"/>
    </source>
</evidence>
<dbReference type="PRINTS" id="PR00038">
    <property type="entry name" value="HTHLUXR"/>
</dbReference>
<keyword evidence="1" id="KW-0805">Transcription regulation</keyword>
<dbReference type="PROSITE" id="PS50043">
    <property type="entry name" value="HTH_LUXR_2"/>
    <property type="match status" value="1"/>
</dbReference>
<dbReference type="InterPro" id="IPR000792">
    <property type="entry name" value="Tscrpt_reg_LuxR_C"/>
</dbReference>
<dbReference type="SUPFAM" id="SSF75516">
    <property type="entry name" value="Pheromone-binding domain of LuxR-like quorum-sensing transcription factors"/>
    <property type="match status" value="1"/>
</dbReference>
<dbReference type="GO" id="GO:0003677">
    <property type="term" value="F:DNA binding"/>
    <property type="evidence" value="ECO:0007669"/>
    <property type="project" value="UniProtKB-KW"/>
</dbReference>
<proteinExistence type="predicted"/>
<dbReference type="PANTHER" id="PTHR44688:SF16">
    <property type="entry name" value="DNA-BINDING TRANSCRIPTIONAL ACTIVATOR DEVR_DOSR"/>
    <property type="match status" value="1"/>
</dbReference>
<dbReference type="SUPFAM" id="SSF46894">
    <property type="entry name" value="C-terminal effector domain of the bipartite response regulators"/>
    <property type="match status" value="1"/>
</dbReference>
<protein>
    <submittedName>
        <fullName evidence="5">Transcriptional activator protein AnoR</fullName>
    </submittedName>
</protein>
<dbReference type="Pfam" id="PF03472">
    <property type="entry name" value="Autoind_bind"/>
    <property type="match status" value="1"/>
</dbReference>
<feature type="domain" description="HTH luxR-type" evidence="4">
    <location>
        <begin position="179"/>
        <end position="245"/>
    </location>
</feature>
<dbReference type="CDD" id="cd06170">
    <property type="entry name" value="LuxR_C_like"/>
    <property type="match status" value="1"/>
</dbReference>
<dbReference type="InterPro" id="IPR036693">
    <property type="entry name" value="TF_LuxR_autoind-bd_dom_sf"/>
</dbReference>
<accession>A0A2R8AG22</accession>
<evidence type="ECO:0000256" key="1">
    <source>
        <dbReference type="ARBA" id="ARBA00023015"/>
    </source>
</evidence>
<dbReference type="OrthoDB" id="7692966at2"/>
<dbReference type="SMART" id="SM00421">
    <property type="entry name" value="HTH_LUXR"/>
    <property type="match status" value="1"/>
</dbReference>
<keyword evidence="2" id="KW-0238">DNA-binding</keyword>
<organism evidence="5 6">
    <name type="scientific">Aliiroseovarius pelagivivens</name>
    <dbReference type="NCBI Taxonomy" id="1639690"/>
    <lineage>
        <taxon>Bacteria</taxon>
        <taxon>Pseudomonadati</taxon>
        <taxon>Pseudomonadota</taxon>
        <taxon>Alphaproteobacteria</taxon>
        <taxon>Rhodobacterales</taxon>
        <taxon>Paracoccaceae</taxon>
        <taxon>Aliiroseovarius</taxon>
    </lineage>
</organism>
<dbReference type="PANTHER" id="PTHR44688">
    <property type="entry name" value="DNA-BINDING TRANSCRIPTIONAL ACTIVATOR DEVR_DOSR"/>
    <property type="match status" value="1"/>
</dbReference>
<dbReference type="InterPro" id="IPR036388">
    <property type="entry name" value="WH-like_DNA-bd_sf"/>
</dbReference>
<evidence type="ECO:0000259" key="4">
    <source>
        <dbReference type="PROSITE" id="PS50043"/>
    </source>
</evidence>
<dbReference type="Pfam" id="PF00196">
    <property type="entry name" value="GerE"/>
    <property type="match status" value="1"/>
</dbReference>
<evidence type="ECO:0000256" key="3">
    <source>
        <dbReference type="ARBA" id="ARBA00023163"/>
    </source>
</evidence>
<dbReference type="Gene3D" id="3.30.450.80">
    <property type="entry name" value="Transcription factor LuxR-like, autoinducer-binding domain"/>
    <property type="match status" value="1"/>
</dbReference>
<dbReference type="InterPro" id="IPR005143">
    <property type="entry name" value="TF_LuxR_autoind-bd_dom"/>
</dbReference>
<keyword evidence="3" id="KW-0804">Transcription</keyword>
<sequence length="249" mass="27652">MRPIDTHIIANISFEMQAAGSFDERWNTANTILNQLGADAITASAIKASTGEVKWFKSSLEQHVVDAYVEREMYRIDSLVSHAAQNGGPVVWGAERAFTNAKSQAEREFSGFVLDCGYKLIVSNSMPRSLNGIVRNLSYCSKMSISDFRRHGIRKAVQSAINQILPWIGWPEMDSQTPNLIPVRVKLTGREREALAYLSNGLMNARIAQSMGVSEAMVAKHLQSAKKKLKAKTREQAVAIAIMDRLIQL</sequence>
<evidence type="ECO:0000313" key="5">
    <source>
        <dbReference type="EMBL" id="SPF75021.1"/>
    </source>
</evidence>
<evidence type="ECO:0000256" key="2">
    <source>
        <dbReference type="ARBA" id="ARBA00023125"/>
    </source>
</evidence>
<dbReference type="GO" id="GO:0006355">
    <property type="term" value="P:regulation of DNA-templated transcription"/>
    <property type="evidence" value="ECO:0007669"/>
    <property type="project" value="InterPro"/>
</dbReference>
<dbReference type="AlphaFoldDB" id="A0A2R8AG22"/>
<dbReference type="EMBL" id="OMOI01000001">
    <property type="protein sequence ID" value="SPF75021.1"/>
    <property type="molecule type" value="Genomic_DNA"/>
</dbReference>
<reference evidence="5 6" key="1">
    <citation type="submission" date="2018-03" db="EMBL/GenBank/DDBJ databases">
        <authorList>
            <person name="Keele B.F."/>
        </authorList>
    </citation>
    <scope>NUCLEOTIDE SEQUENCE [LARGE SCALE GENOMIC DNA]</scope>
    <source>
        <strain evidence="5 6">CECT 8811</strain>
    </source>
</reference>